<feature type="binding site" evidence="12">
    <location>
        <position position="342"/>
    </location>
    <ligand>
        <name>FAD</name>
        <dbReference type="ChEBI" id="CHEBI:57692"/>
    </ligand>
</feature>
<reference evidence="17 18" key="1">
    <citation type="submission" date="2018-08" db="EMBL/GenBank/DDBJ databases">
        <title>A genome reference for cultivated species of the human gut microbiota.</title>
        <authorList>
            <person name="Zou Y."/>
            <person name="Xue W."/>
            <person name="Luo G."/>
        </authorList>
    </citation>
    <scope>NUCLEOTIDE SEQUENCE [LARGE SCALE GENOMIC DNA]</scope>
    <source>
        <strain evidence="17 18">TF05-12AC</strain>
    </source>
</reference>
<dbReference type="GO" id="GO:0005737">
    <property type="term" value="C:cytoplasm"/>
    <property type="evidence" value="ECO:0007669"/>
    <property type="project" value="UniProtKB-ARBA"/>
</dbReference>
<comment type="miscellaneous">
    <text evidence="14">The active site is a redox-active disulfide bond.</text>
</comment>
<evidence type="ECO:0000313" key="17">
    <source>
        <dbReference type="EMBL" id="RGE68198.1"/>
    </source>
</evidence>
<feature type="active site" description="Proton acceptor" evidence="11">
    <location>
        <position position="485"/>
    </location>
</feature>
<accession>A0A3E3IM91</accession>
<proteinExistence type="inferred from homology"/>
<dbReference type="GO" id="GO:0006103">
    <property type="term" value="P:2-oxoglutarate metabolic process"/>
    <property type="evidence" value="ECO:0007669"/>
    <property type="project" value="TreeGrafter"/>
</dbReference>
<evidence type="ECO:0000256" key="3">
    <source>
        <dbReference type="ARBA" id="ARBA00016961"/>
    </source>
</evidence>
<dbReference type="GO" id="GO:0050660">
    <property type="term" value="F:flavin adenine dinucleotide binding"/>
    <property type="evidence" value="ECO:0007669"/>
    <property type="project" value="InterPro"/>
</dbReference>
<feature type="binding site" evidence="12">
    <location>
        <begin position="212"/>
        <end position="219"/>
    </location>
    <ligand>
        <name>NAD(+)</name>
        <dbReference type="ChEBI" id="CHEBI:57540"/>
    </ligand>
</feature>
<dbReference type="PANTHER" id="PTHR22912">
    <property type="entry name" value="DISULFIDE OXIDOREDUCTASE"/>
    <property type="match status" value="1"/>
</dbReference>
<dbReference type="Proteomes" id="UP000260828">
    <property type="component" value="Unassembled WGS sequence"/>
</dbReference>
<evidence type="ECO:0000256" key="14">
    <source>
        <dbReference type="RuleBase" id="RU003692"/>
    </source>
</evidence>
<keyword evidence="9 14" id="KW-0676">Redox-active center</keyword>
<evidence type="ECO:0000256" key="7">
    <source>
        <dbReference type="ARBA" id="ARBA00023027"/>
    </source>
</evidence>
<keyword evidence="6 14" id="KW-0560">Oxidoreductase</keyword>
<dbReference type="SUPFAM" id="SSF51905">
    <property type="entry name" value="FAD/NAD(P)-binding domain"/>
    <property type="match status" value="1"/>
</dbReference>
<dbReference type="PANTHER" id="PTHR22912:SF151">
    <property type="entry name" value="DIHYDROLIPOYL DEHYDROGENASE, MITOCHONDRIAL"/>
    <property type="match status" value="1"/>
</dbReference>
<keyword evidence="5 12" id="KW-0274">FAD</keyword>
<evidence type="ECO:0000256" key="10">
    <source>
        <dbReference type="ARBA" id="ARBA00049187"/>
    </source>
</evidence>
<dbReference type="InterPro" id="IPR023753">
    <property type="entry name" value="FAD/NAD-binding_dom"/>
</dbReference>
<evidence type="ECO:0000256" key="13">
    <source>
        <dbReference type="PIRSR" id="PIRSR000350-4"/>
    </source>
</evidence>
<evidence type="ECO:0000256" key="12">
    <source>
        <dbReference type="PIRSR" id="PIRSR000350-3"/>
    </source>
</evidence>
<feature type="disulfide bond" description="Redox-active" evidence="13">
    <location>
        <begin position="73"/>
        <end position="78"/>
    </location>
</feature>
<evidence type="ECO:0000259" key="15">
    <source>
        <dbReference type="Pfam" id="PF02852"/>
    </source>
</evidence>
<feature type="domain" description="Pyridine nucleotide-disulphide oxidoreductase dimerisation" evidence="15">
    <location>
        <begin position="387"/>
        <end position="495"/>
    </location>
</feature>
<dbReference type="PRINTS" id="PR00368">
    <property type="entry name" value="FADPNR"/>
</dbReference>
<sequence length="499" mass="53192">MGLSFVGFFWYNVLSILLSIRGLTGRTGGLSMEQMYDLAVIGAGPGGYTAALTAAKLGMRVIVFEKRTLGGACLNIGCIPTKALACSASLYQTFQNCAWFGLSAPQTGFDYAKIHAYKELCVSQSRENIRAQFEAEGVVYIEGRAAVAGARSVRLTTADGVQRMYNARYILIASGARPNRPLFPGVLLPGVVTSTDVLTDSQWHYDRVAVIGGGVVGVELATILGALGAHVTIIEKKERLLAPMDGELSAALETLLRRRGIEVLTNATVERAAEGDGALTCTVRQGQELSARTVQRVLVAVGRKPCLEGLIDDKVPIRADDRGIIVDENFMTSVRGIYAVGDVLGGVQLAHLAAAQGMRVVEKLCGKTPSVMLSTVPSCAFVDLPIVPSCIYIDPEIASVGITETEARKNGIAVRCGKSEMSGNGRAIISHEESGFIKLVFEAHSHMLIGAQMMCPRATDMIGEMATAIANGLTARQLRYAMRAHPTFNEGVAKAILPI</sequence>
<dbReference type="InterPro" id="IPR016156">
    <property type="entry name" value="FAD/NAD-linked_Rdtase_dimer_sf"/>
</dbReference>
<organism evidence="17 18">
    <name type="scientific">Anaerotruncus colihominis</name>
    <dbReference type="NCBI Taxonomy" id="169435"/>
    <lineage>
        <taxon>Bacteria</taxon>
        <taxon>Bacillati</taxon>
        <taxon>Bacillota</taxon>
        <taxon>Clostridia</taxon>
        <taxon>Eubacteriales</taxon>
        <taxon>Oscillospiraceae</taxon>
        <taxon>Anaerotruncus</taxon>
    </lineage>
</organism>
<feature type="domain" description="FAD/NAD(P)-binding" evidence="16">
    <location>
        <begin position="36"/>
        <end position="357"/>
    </location>
</feature>
<comment type="similarity">
    <text evidence="1 14">Belongs to the class-I pyridine nucleotide-disulfide oxidoreductase family.</text>
</comment>
<dbReference type="InterPro" id="IPR036188">
    <property type="entry name" value="FAD/NAD-bd_sf"/>
</dbReference>
<dbReference type="Pfam" id="PF02852">
    <property type="entry name" value="Pyr_redox_dim"/>
    <property type="match status" value="1"/>
</dbReference>
<evidence type="ECO:0000256" key="11">
    <source>
        <dbReference type="PIRSR" id="PIRSR000350-2"/>
    </source>
</evidence>
<evidence type="ECO:0000256" key="6">
    <source>
        <dbReference type="ARBA" id="ARBA00023002"/>
    </source>
</evidence>
<dbReference type="PRINTS" id="PR00411">
    <property type="entry name" value="PNDRDTASEI"/>
</dbReference>
<comment type="caution">
    <text evidence="17">The sequence shown here is derived from an EMBL/GenBank/DDBJ whole genome shotgun (WGS) entry which is preliminary data.</text>
</comment>
<feature type="binding site" evidence="12">
    <location>
        <position position="82"/>
    </location>
    <ligand>
        <name>FAD</name>
        <dbReference type="ChEBI" id="CHEBI:57692"/>
    </ligand>
</feature>
<keyword evidence="7 12" id="KW-0520">NAD</keyword>
<evidence type="ECO:0000256" key="1">
    <source>
        <dbReference type="ARBA" id="ARBA00007532"/>
    </source>
</evidence>
<feature type="binding site" evidence="12">
    <location>
        <position position="235"/>
    </location>
    <ligand>
        <name>NAD(+)</name>
        <dbReference type="ChEBI" id="CHEBI:57540"/>
    </ligand>
</feature>
<dbReference type="NCBIfam" id="TIGR01350">
    <property type="entry name" value="lipoamide_DH"/>
    <property type="match status" value="1"/>
</dbReference>
<evidence type="ECO:0000256" key="9">
    <source>
        <dbReference type="ARBA" id="ARBA00023284"/>
    </source>
</evidence>
<evidence type="ECO:0000256" key="2">
    <source>
        <dbReference type="ARBA" id="ARBA00012608"/>
    </source>
</evidence>
<dbReference type="PIRSF" id="PIRSF000350">
    <property type="entry name" value="Mercury_reductase_MerA"/>
    <property type="match status" value="1"/>
</dbReference>
<dbReference type="AlphaFoldDB" id="A0A3E3IM91"/>
<dbReference type="InterPro" id="IPR004099">
    <property type="entry name" value="Pyr_nucl-diS_OxRdtase_dimer"/>
</dbReference>
<gene>
    <name evidence="17" type="primary">lpdA</name>
    <name evidence="17" type="ORF">DXC40_07570</name>
</gene>
<evidence type="ECO:0000313" key="18">
    <source>
        <dbReference type="Proteomes" id="UP000260828"/>
    </source>
</evidence>
<comment type="catalytic activity">
    <reaction evidence="10 14">
        <text>N(6)-[(R)-dihydrolipoyl]-L-lysyl-[protein] + NAD(+) = N(6)-[(R)-lipoyl]-L-lysyl-[protein] + NADH + H(+)</text>
        <dbReference type="Rhea" id="RHEA:15045"/>
        <dbReference type="Rhea" id="RHEA-COMP:10474"/>
        <dbReference type="Rhea" id="RHEA-COMP:10475"/>
        <dbReference type="ChEBI" id="CHEBI:15378"/>
        <dbReference type="ChEBI" id="CHEBI:57540"/>
        <dbReference type="ChEBI" id="CHEBI:57945"/>
        <dbReference type="ChEBI" id="CHEBI:83099"/>
        <dbReference type="ChEBI" id="CHEBI:83100"/>
        <dbReference type="EC" id="1.8.1.4"/>
    </reaction>
</comment>
<dbReference type="Gene3D" id="3.30.390.30">
    <property type="match status" value="1"/>
</dbReference>
<evidence type="ECO:0000256" key="5">
    <source>
        <dbReference type="ARBA" id="ARBA00022827"/>
    </source>
</evidence>
<dbReference type="EMBL" id="QVME01000003">
    <property type="protein sequence ID" value="RGE68198.1"/>
    <property type="molecule type" value="Genomic_DNA"/>
</dbReference>
<comment type="cofactor">
    <cofactor evidence="12 14">
        <name>FAD</name>
        <dbReference type="ChEBI" id="CHEBI:57692"/>
    </cofactor>
    <text evidence="12 14">Binds 1 FAD per subunit.</text>
</comment>
<keyword evidence="12" id="KW-0547">Nucleotide-binding</keyword>
<dbReference type="InterPro" id="IPR006258">
    <property type="entry name" value="Lipoamide_DH"/>
</dbReference>
<dbReference type="Pfam" id="PF07992">
    <property type="entry name" value="Pyr_redox_2"/>
    <property type="match status" value="1"/>
</dbReference>
<dbReference type="Gene3D" id="3.50.50.60">
    <property type="entry name" value="FAD/NAD(P)-binding domain"/>
    <property type="match status" value="2"/>
</dbReference>
<evidence type="ECO:0000256" key="8">
    <source>
        <dbReference type="ARBA" id="ARBA00023157"/>
    </source>
</evidence>
<dbReference type="EC" id="1.8.1.4" evidence="2 14"/>
<protein>
    <recommendedName>
        <fullName evidence="3 14">Dihydrolipoyl dehydrogenase</fullName>
        <ecNumber evidence="2 14">1.8.1.4</ecNumber>
    </recommendedName>
</protein>
<dbReference type="GO" id="GO:0004148">
    <property type="term" value="F:dihydrolipoyl dehydrogenase (NADH) activity"/>
    <property type="evidence" value="ECO:0007669"/>
    <property type="project" value="UniProtKB-EC"/>
</dbReference>
<name>A0A3E3IM91_9FIRM</name>
<dbReference type="InterPro" id="IPR012999">
    <property type="entry name" value="Pyr_OxRdtase_I_AS"/>
</dbReference>
<dbReference type="PROSITE" id="PS00076">
    <property type="entry name" value="PYRIDINE_REDOX_1"/>
    <property type="match status" value="1"/>
</dbReference>
<dbReference type="InterPro" id="IPR050151">
    <property type="entry name" value="Class-I_Pyr_Nuc-Dis_Oxidored"/>
</dbReference>
<dbReference type="SUPFAM" id="SSF55424">
    <property type="entry name" value="FAD/NAD-linked reductases, dimerisation (C-terminal) domain"/>
    <property type="match status" value="1"/>
</dbReference>
<dbReference type="FunFam" id="3.30.390.30:FF:000001">
    <property type="entry name" value="Dihydrolipoyl dehydrogenase"/>
    <property type="match status" value="1"/>
</dbReference>
<feature type="binding site" evidence="12">
    <location>
        <position position="302"/>
    </location>
    <ligand>
        <name>NAD(+)</name>
        <dbReference type="ChEBI" id="CHEBI:57540"/>
    </ligand>
</feature>
<evidence type="ECO:0000256" key="4">
    <source>
        <dbReference type="ARBA" id="ARBA00022630"/>
    </source>
</evidence>
<keyword evidence="8" id="KW-1015">Disulfide bond</keyword>
<evidence type="ECO:0000259" key="16">
    <source>
        <dbReference type="Pfam" id="PF07992"/>
    </source>
</evidence>
<dbReference type="InterPro" id="IPR001100">
    <property type="entry name" value="Pyr_nuc-diS_OxRdtase"/>
</dbReference>
<keyword evidence="4 14" id="KW-0285">Flavoprotein</keyword>